<keyword evidence="2" id="KW-0820">tRNA-binding</keyword>
<sequence>MKLIIGLGNPEEKYKNNRHNVGHMFVDYLENTMKGKSFNEAISLAKTTTYMNESGKSVQSFMQKYRVKLKDLIVVHDDLDIPLGKFRIVKGYGPKLHNGIESIEDHLHTKDFLRVRIGVDNRAPDNRIPGIDYVLQDFTKEECDQLSGLFSLIVNLLVAEKHLA</sequence>
<dbReference type="SUPFAM" id="SSF53178">
    <property type="entry name" value="Peptidyl-tRNA hydrolase-like"/>
    <property type="match status" value="1"/>
</dbReference>
<evidence type="ECO:0000256" key="5">
    <source>
        <dbReference type="ARBA" id="ARBA00038063"/>
    </source>
</evidence>
<evidence type="ECO:0000313" key="10">
    <source>
        <dbReference type="Proteomes" id="UP000177050"/>
    </source>
</evidence>
<keyword evidence="3 7" id="KW-0378">Hydrolase</keyword>
<dbReference type="Pfam" id="PF01195">
    <property type="entry name" value="Pept_tRNA_hydro"/>
    <property type="match status" value="1"/>
</dbReference>
<evidence type="ECO:0000256" key="2">
    <source>
        <dbReference type="ARBA" id="ARBA00022555"/>
    </source>
</evidence>
<dbReference type="GO" id="GO:0004045">
    <property type="term" value="F:peptidyl-tRNA hydrolase activity"/>
    <property type="evidence" value="ECO:0007669"/>
    <property type="project" value="UniProtKB-EC"/>
</dbReference>
<evidence type="ECO:0000256" key="6">
    <source>
        <dbReference type="ARBA" id="ARBA00050038"/>
    </source>
</evidence>
<dbReference type="EMBL" id="MGBR01000001">
    <property type="protein sequence ID" value="OGK73938.1"/>
    <property type="molecule type" value="Genomic_DNA"/>
</dbReference>
<dbReference type="CDD" id="cd00462">
    <property type="entry name" value="PTH"/>
    <property type="match status" value="1"/>
</dbReference>
<evidence type="ECO:0000313" key="9">
    <source>
        <dbReference type="EMBL" id="OGK73938.1"/>
    </source>
</evidence>
<comment type="caution">
    <text evidence="9">The sequence shown here is derived from an EMBL/GenBank/DDBJ whole genome shotgun (WGS) entry which is preliminary data.</text>
</comment>
<dbReference type="InterPro" id="IPR001328">
    <property type="entry name" value="Pept_tRNA_hydro"/>
</dbReference>
<dbReference type="InterPro" id="IPR036416">
    <property type="entry name" value="Pept_tRNA_hydro_sf"/>
</dbReference>
<evidence type="ECO:0000256" key="3">
    <source>
        <dbReference type="ARBA" id="ARBA00022801"/>
    </source>
</evidence>
<reference evidence="9 10" key="1">
    <citation type="journal article" date="2016" name="Nat. Commun.">
        <title>Thousands of microbial genomes shed light on interconnected biogeochemical processes in an aquifer system.</title>
        <authorList>
            <person name="Anantharaman K."/>
            <person name="Brown C.T."/>
            <person name="Hug L.A."/>
            <person name="Sharon I."/>
            <person name="Castelle C.J."/>
            <person name="Probst A.J."/>
            <person name="Thomas B.C."/>
            <person name="Singh A."/>
            <person name="Wilkins M.J."/>
            <person name="Karaoz U."/>
            <person name="Brodie E.L."/>
            <person name="Williams K.H."/>
            <person name="Hubbard S.S."/>
            <person name="Banfield J.F."/>
        </authorList>
    </citation>
    <scope>NUCLEOTIDE SEQUENCE [LARGE SCALE GENOMIC DNA]</scope>
</reference>
<evidence type="ECO:0000256" key="1">
    <source>
        <dbReference type="ARBA" id="ARBA00013260"/>
    </source>
</evidence>
<gene>
    <name evidence="9" type="ORF">A3K52_04125</name>
</gene>
<organism evidence="9 10">
    <name type="scientific">Candidatus Roizmanbacteria bacterium RIFOXYD1_FULL_38_12</name>
    <dbReference type="NCBI Taxonomy" id="1802093"/>
    <lineage>
        <taxon>Bacteria</taxon>
        <taxon>Candidatus Roizmaniibacteriota</taxon>
    </lineage>
</organism>
<protein>
    <recommendedName>
        <fullName evidence="6 7">Peptidyl-tRNA hydrolase</fullName>
        <ecNumber evidence="1 7">3.1.1.29</ecNumber>
    </recommendedName>
</protein>
<evidence type="ECO:0000256" key="8">
    <source>
        <dbReference type="RuleBase" id="RU004320"/>
    </source>
</evidence>
<accession>A0A1F7L1E6</accession>
<comment type="catalytic activity">
    <reaction evidence="7">
        <text>an N-acyl-L-alpha-aminoacyl-tRNA + H2O = an N-acyl-L-amino acid + a tRNA + H(+)</text>
        <dbReference type="Rhea" id="RHEA:54448"/>
        <dbReference type="Rhea" id="RHEA-COMP:10123"/>
        <dbReference type="Rhea" id="RHEA-COMP:13883"/>
        <dbReference type="ChEBI" id="CHEBI:15377"/>
        <dbReference type="ChEBI" id="CHEBI:15378"/>
        <dbReference type="ChEBI" id="CHEBI:59874"/>
        <dbReference type="ChEBI" id="CHEBI:78442"/>
        <dbReference type="ChEBI" id="CHEBI:138191"/>
        <dbReference type="EC" id="3.1.1.29"/>
    </reaction>
</comment>
<keyword evidence="4" id="KW-0694">RNA-binding</keyword>
<dbReference type="Gene3D" id="3.40.50.1470">
    <property type="entry name" value="Peptidyl-tRNA hydrolase"/>
    <property type="match status" value="1"/>
</dbReference>
<dbReference type="PANTHER" id="PTHR17224">
    <property type="entry name" value="PEPTIDYL-TRNA HYDROLASE"/>
    <property type="match status" value="1"/>
</dbReference>
<evidence type="ECO:0000256" key="4">
    <source>
        <dbReference type="ARBA" id="ARBA00022884"/>
    </source>
</evidence>
<comment type="similarity">
    <text evidence="5 8">Belongs to the PTH family.</text>
</comment>
<dbReference type="NCBIfam" id="TIGR00447">
    <property type="entry name" value="pth"/>
    <property type="match status" value="1"/>
</dbReference>
<dbReference type="PROSITE" id="PS01195">
    <property type="entry name" value="PEPT_TRNA_HYDROL_1"/>
    <property type="match status" value="1"/>
</dbReference>
<dbReference type="PANTHER" id="PTHR17224:SF1">
    <property type="entry name" value="PEPTIDYL-TRNA HYDROLASE"/>
    <property type="match status" value="1"/>
</dbReference>
<dbReference type="EC" id="3.1.1.29" evidence="1 7"/>
<name>A0A1F7L1E6_9BACT</name>
<proteinExistence type="inferred from homology"/>
<dbReference type="InterPro" id="IPR018171">
    <property type="entry name" value="Pept_tRNA_hydro_CS"/>
</dbReference>
<evidence type="ECO:0000256" key="7">
    <source>
        <dbReference type="RuleBase" id="RU000673"/>
    </source>
</evidence>
<dbReference type="AlphaFoldDB" id="A0A1F7L1E6"/>
<dbReference type="GO" id="GO:0000049">
    <property type="term" value="F:tRNA binding"/>
    <property type="evidence" value="ECO:0007669"/>
    <property type="project" value="UniProtKB-KW"/>
</dbReference>
<dbReference type="Proteomes" id="UP000177050">
    <property type="component" value="Unassembled WGS sequence"/>
</dbReference>